<dbReference type="GO" id="GO:0005634">
    <property type="term" value="C:nucleus"/>
    <property type="evidence" value="ECO:0007669"/>
    <property type="project" value="UniProtKB-SubCell"/>
</dbReference>
<reference evidence="9 10" key="1">
    <citation type="submission" date="2017-09" db="EMBL/GenBank/DDBJ databases">
        <authorList>
            <consortium name="International Durum Wheat Genome Sequencing Consortium (IDWGSC)"/>
            <person name="Milanesi L."/>
        </authorList>
    </citation>
    <scope>NUCLEOTIDE SEQUENCE [LARGE SCALE GENOMIC DNA]</scope>
    <source>
        <strain evidence="10">cv. Svevo</strain>
    </source>
</reference>
<comment type="similarity">
    <text evidence="2">Belongs to the rad21 family.</text>
</comment>
<sequence>MSKPFPFYFPCEREVLIIPSLPRQRGHKSTPLPSIPLAMGGWEPRIFIYGLFRDVNDAVSEISFPTSIFAVILLPVEQGSLGFVLPWQRCPRQRHQATCEDGLSLPFLGSVSSLSDASDDATGGMGAPQLCSYLGDNVLSSLGCWFSGSGALRVTTSQLLDTSCGRLWQPRGGGDGVLEVEDTVNRKGSIDAHTYLFLSSCGVIYSKKVEYLCYDSNQFFESTVRGKKVLQRGKKGACARRLVLDQEDTRRSKRVAVVQVPELDEPADLPPIFTVPKRFELDSFDLQIPEDREDDNDDHHQLPRQDTLLEDEHQRMPNLYEGMPYADLDSAYVVPVCIIPTEMIGVTDEVTDLLYLGNIGDELENESQNPDPACFTPVKDVLPPEAMDMMAEASELPEKSKEVKKARREVNGEENGDPACSTPLPENQEMQRPVNAVENVVCADLDENHPVVEESENGLAVGKLNTTLSIEIPDIEEQESLEPSTPEPLREGASEKFVVATPAQNEKRQVTRKRRRGLYNKRKVWVLWDENAILDNETMREMVDGVGVEDLVVKRRKAPHTRHQIWREPRFRSLQDTFMEPILPCDNIEPIMQYSTTVRLNSTTADASCGESVKAKKCLSYEPAESSNPHKEAANEETECVPNELTNGIQTPVGCYNQSQQSQDVCECNADTPYEKNNTLVNGDESVLPEERLYESTSHSALRNESLTADIDADIPMDEEHAARDEDFPLSTRTRAVAKCLHQLFLDQKCQEQSNVPVTLGQALEGSKRKTTARFFYETLILKSRGLIDVNQEKPYENITISATPQLDAVLQNPVPASTS</sequence>
<dbReference type="InterPro" id="IPR006909">
    <property type="entry name" value="Rad21/Rec8_C_eu"/>
</dbReference>
<accession>A0A9R1NYW5</accession>
<feature type="compositionally biased region" description="Basic and acidic residues" evidence="7">
    <location>
        <begin position="396"/>
        <end position="411"/>
    </location>
</feature>
<evidence type="ECO:0000259" key="8">
    <source>
        <dbReference type="Pfam" id="PF04824"/>
    </source>
</evidence>
<dbReference type="Proteomes" id="UP000324705">
    <property type="component" value="Chromosome 2A"/>
</dbReference>
<evidence type="ECO:0000256" key="7">
    <source>
        <dbReference type="SAM" id="MobiDB-lite"/>
    </source>
</evidence>
<evidence type="ECO:0000313" key="10">
    <source>
        <dbReference type="Proteomes" id="UP000324705"/>
    </source>
</evidence>
<name>A0A9R1NYW5_TRITD</name>
<dbReference type="AlphaFoldDB" id="A0A9R1NYW5"/>
<gene>
    <name evidence="9" type="ORF">TRITD_2Av1G208950</name>
</gene>
<feature type="domain" description="Rad21/Rec8-like protein C-terminal eukaryotic" evidence="8">
    <location>
        <begin position="760"/>
        <end position="806"/>
    </location>
</feature>
<dbReference type="GO" id="GO:1990414">
    <property type="term" value="P:replication-born double-strand break repair via sister chromatid exchange"/>
    <property type="evidence" value="ECO:0007669"/>
    <property type="project" value="TreeGrafter"/>
</dbReference>
<dbReference type="Gene3D" id="1.10.10.580">
    <property type="entry name" value="Structural maintenance of chromosome 1. Chain E"/>
    <property type="match status" value="1"/>
</dbReference>
<keyword evidence="5" id="KW-0539">Nucleus</keyword>
<evidence type="ECO:0000256" key="4">
    <source>
        <dbReference type="ARBA" id="ARBA00022829"/>
    </source>
</evidence>
<keyword evidence="3" id="KW-0131">Cell cycle</keyword>
<dbReference type="InterPro" id="IPR039781">
    <property type="entry name" value="Rad21/Rec8-like"/>
</dbReference>
<organism evidence="9 10">
    <name type="scientific">Triticum turgidum subsp. durum</name>
    <name type="common">Durum wheat</name>
    <name type="synonym">Triticum durum</name>
    <dbReference type="NCBI Taxonomy" id="4567"/>
    <lineage>
        <taxon>Eukaryota</taxon>
        <taxon>Viridiplantae</taxon>
        <taxon>Streptophyta</taxon>
        <taxon>Embryophyta</taxon>
        <taxon>Tracheophyta</taxon>
        <taxon>Spermatophyta</taxon>
        <taxon>Magnoliopsida</taxon>
        <taxon>Liliopsida</taxon>
        <taxon>Poales</taxon>
        <taxon>Poaceae</taxon>
        <taxon>BOP clade</taxon>
        <taxon>Pooideae</taxon>
        <taxon>Triticodae</taxon>
        <taxon>Triticeae</taxon>
        <taxon>Triticinae</taxon>
        <taxon>Triticum</taxon>
    </lineage>
</organism>
<dbReference type="GO" id="GO:0007062">
    <property type="term" value="P:sister chromatid cohesion"/>
    <property type="evidence" value="ECO:0007669"/>
    <property type="project" value="InterPro"/>
</dbReference>
<evidence type="ECO:0000256" key="5">
    <source>
        <dbReference type="ARBA" id="ARBA00023242"/>
    </source>
</evidence>
<evidence type="ECO:0000256" key="3">
    <source>
        <dbReference type="ARBA" id="ARBA00022776"/>
    </source>
</evidence>
<dbReference type="Gramene" id="TRITD2Av1G208950.1">
    <property type="protein sequence ID" value="TRITD2Av1G208950.1"/>
    <property type="gene ID" value="TRITD2Av1G208950"/>
</dbReference>
<dbReference type="EMBL" id="LT934113">
    <property type="protein sequence ID" value="VAH33573.1"/>
    <property type="molecule type" value="Genomic_DNA"/>
</dbReference>
<dbReference type="PANTHER" id="PTHR12585:SF73">
    <property type="entry name" value="SISTER CHROMATID COHESION 1 PROTEIN 2"/>
    <property type="match status" value="1"/>
</dbReference>
<dbReference type="GO" id="GO:0008278">
    <property type="term" value="C:cohesin complex"/>
    <property type="evidence" value="ECO:0007669"/>
    <property type="project" value="InterPro"/>
</dbReference>
<proteinExistence type="inferred from homology"/>
<evidence type="ECO:0000313" key="9">
    <source>
        <dbReference type="EMBL" id="VAH33573.1"/>
    </source>
</evidence>
<keyword evidence="3" id="KW-0498">Mitosis</keyword>
<evidence type="ECO:0000256" key="6">
    <source>
        <dbReference type="ARBA" id="ARBA00064543"/>
    </source>
</evidence>
<dbReference type="PANTHER" id="PTHR12585">
    <property type="entry name" value="SCC1 / RAD21 FAMILY MEMBER"/>
    <property type="match status" value="1"/>
</dbReference>
<dbReference type="Pfam" id="PF04824">
    <property type="entry name" value="Rad21_Rec8"/>
    <property type="match status" value="1"/>
</dbReference>
<dbReference type="OMA" id="HYYMERF"/>
<dbReference type="InterPro" id="IPR036390">
    <property type="entry name" value="WH_DNA-bd_sf"/>
</dbReference>
<dbReference type="FunFam" id="1.10.10.580:FF:000002">
    <property type="entry name" value="Sister chromatid cohesion 1 protein 4"/>
    <property type="match status" value="1"/>
</dbReference>
<dbReference type="GO" id="GO:0003682">
    <property type="term" value="F:chromatin binding"/>
    <property type="evidence" value="ECO:0007669"/>
    <property type="project" value="TreeGrafter"/>
</dbReference>
<evidence type="ECO:0000256" key="1">
    <source>
        <dbReference type="ARBA" id="ARBA00004123"/>
    </source>
</evidence>
<protein>
    <recommendedName>
        <fullName evidence="8">Rad21/Rec8-like protein C-terminal eukaryotic domain-containing protein</fullName>
    </recommendedName>
</protein>
<comment type="subcellular location">
    <subcellularLocation>
        <location evidence="1">Nucleus</location>
    </subcellularLocation>
</comment>
<keyword evidence="3" id="KW-0132">Cell division</keyword>
<evidence type="ECO:0000256" key="2">
    <source>
        <dbReference type="ARBA" id="ARBA00009870"/>
    </source>
</evidence>
<keyword evidence="10" id="KW-1185">Reference proteome</keyword>
<comment type="subunit">
    <text evidence="6">Component of the cohesin complex.</text>
</comment>
<dbReference type="GO" id="GO:0007059">
    <property type="term" value="P:chromosome segregation"/>
    <property type="evidence" value="ECO:0007669"/>
    <property type="project" value="UniProtKB-KW"/>
</dbReference>
<keyword evidence="4" id="KW-0159">Chromosome partition</keyword>
<dbReference type="CDD" id="cd21793">
    <property type="entry name" value="Rad21_Rec8_M_AtSYN1-like"/>
    <property type="match status" value="1"/>
</dbReference>
<dbReference type="InterPro" id="IPR023093">
    <property type="entry name" value="ScpA-like_C"/>
</dbReference>
<dbReference type="SUPFAM" id="SSF46785">
    <property type="entry name" value="Winged helix' DNA-binding domain"/>
    <property type="match status" value="1"/>
</dbReference>
<feature type="region of interest" description="Disordered" evidence="7">
    <location>
        <begin position="393"/>
        <end position="429"/>
    </location>
</feature>